<comment type="caution">
    <text evidence="1">The sequence shown here is derived from an EMBL/GenBank/DDBJ whole genome shotgun (WGS) entry which is preliminary data.</text>
</comment>
<protein>
    <submittedName>
        <fullName evidence="1">Uncharacterized protein</fullName>
    </submittedName>
</protein>
<gene>
    <name evidence="1" type="ORF">F5144DRAFT_635836</name>
</gene>
<evidence type="ECO:0000313" key="2">
    <source>
        <dbReference type="Proteomes" id="UP000724584"/>
    </source>
</evidence>
<reference evidence="1 2" key="1">
    <citation type="journal article" date="2021" name="Nat. Commun.">
        <title>Genetic determinants of endophytism in the Arabidopsis root mycobiome.</title>
        <authorList>
            <person name="Mesny F."/>
            <person name="Miyauchi S."/>
            <person name="Thiergart T."/>
            <person name="Pickel B."/>
            <person name="Atanasova L."/>
            <person name="Karlsson M."/>
            <person name="Huettel B."/>
            <person name="Barry K.W."/>
            <person name="Haridas S."/>
            <person name="Chen C."/>
            <person name="Bauer D."/>
            <person name="Andreopoulos W."/>
            <person name="Pangilinan J."/>
            <person name="LaButti K."/>
            <person name="Riley R."/>
            <person name="Lipzen A."/>
            <person name="Clum A."/>
            <person name="Drula E."/>
            <person name="Henrissat B."/>
            <person name="Kohler A."/>
            <person name="Grigoriev I.V."/>
            <person name="Martin F.M."/>
            <person name="Hacquard S."/>
        </authorList>
    </citation>
    <scope>NUCLEOTIDE SEQUENCE [LARGE SCALE GENOMIC DNA]</scope>
    <source>
        <strain evidence="1 2">MPI-SDFR-AT-0079</strain>
    </source>
</reference>
<evidence type="ECO:0000313" key="1">
    <source>
        <dbReference type="EMBL" id="KAH6649710.1"/>
    </source>
</evidence>
<sequence>MANPLAAGIVPAQLGFLAIYNPSLGTTDETVEDQIVYYASASTQSSAKRRRHRAAKDGRPTDILSNEERNERLRQIGLAQGMVEFGRSFSGGKAVDSIDTERTRVVLHELEPGWWILASIDLTRLPSPPTKATSSTPPPQGTKTSTPPPPKFEYSSREVKPPALLLQDLLRAHALFLLHHGSSLSALFNPTPSTTDAVTTNPDTTTPDTTTRPPLTTLLARYWDLFLSTWNVLLHGNPACAVFAGIKIAACGELGMGVGEEDRGSGEREVLEGLVGSGEGGLVDLVVGRFGVGGGGGGVGDGKGGGKGKEKEKERVGVGEGEGWLGLGNEVGVEDGVVFLGAGALSRPSLRSVAGWMEDVYTWGESAYGVFDGSAAGGAVRTKRRRTVGKKAGVARVAPAGDGKKVQGNTKPKSAAAEAGGAPGTQDGDAQPGQTAEGALPDAGETNGGMDKMFSYLKLGYGTYWSLGTASPATNSDADDESAPNPADPENAAGQKPAKDPDAGFFLVGLGKQDTESEQLEQPNTPERAKRASPPTVTVELDPDSRQAGALGAVGSPRIDSNDQTPKKTNTTQLRPVIYVHRPFIYILLFQPNTTTPSWDELSQSLHSQLTRLHKPLLTSTAYRPEKPNLGVPTTSQSEIYDLVFDPHTLTIHSTIPNIPDPTFLIPDPSNSILAPPPSSPAAAWSRVEALNTHNQILNMFAGARGDSAALERTCKTSRGWWVVWNRVLEQQQQQQAASSVDEGEGPDDAGDEHAAAAAAAAVGKEIFLVRRASDHGGVGGVRGVSASYVGGASGGWTDGASRLAQGIGVDTRRYIEGLLSLNR</sequence>
<dbReference type="EMBL" id="JAGIZQ010000001">
    <property type="protein sequence ID" value="KAH6649710.1"/>
    <property type="molecule type" value="Genomic_DNA"/>
</dbReference>
<keyword evidence="2" id="KW-1185">Reference proteome</keyword>
<proteinExistence type="predicted"/>
<name>A0ACB7PLG5_9PEZI</name>
<dbReference type="Proteomes" id="UP000724584">
    <property type="component" value="Unassembled WGS sequence"/>
</dbReference>
<organism evidence="1 2">
    <name type="scientific">Chaetomium tenue</name>
    <dbReference type="NCBI Taxonomy" id="1854479"/>
    <lineage>
        <taxon>Eukaryota</taxon>
        <taxon>Fungi</taxon>
        <taxon>Dikarya</taxon>
        <taxon>Ascomycota</taxon>
        <taxon>Pezizomycotina</taxon>
        <taxon>Sordariomycetes</taxon>
        <taxon>Sordariomycetidae</taxon>
        <taxon>Sordariales</taxon>
        <taxon>Chaetomiaceae</taxon>
        <taxon>Chaetomium</taxon>
    </lineage>
</organism>
<accession>A0ACB7PLG5</accession>